<accession>A0A4R1K838</accession>
<dbReference type="Pfam" id="PF08241">
    <property type="entry name" value="Methyltransf_11"/>
    <property type="match status" value="1"/>
</dbReference>
<evidence type="ECO:0000313" key="2">
    <source>
        <dbReference type="EMBL" id="TCK60462.1"/>
    </source>
</evidence>
<dbReference type="PANTHER" id="PTHR43861">
    <property type="entry name" value="TRANS-ACONITATE 2-METHYLTRANSFERASE-RELATED"/>
    <property type="match status" value="1"/>
</dbReference>
<protein>
    <submittedName>
        <fullName evidence="2">Malonyl-CoA O-methyltransferase</fullName>
    </submittedName>
</protein>
<gene>
    <name evidence="2" type="ORF">C8D98_1336</name>
</gene>
<dbReference type="PANTHER" id="PTHR43861:SF1">
    <property type="entry name" value="TRANS-ACONITATE 2-METHYLTRANSFERASE"/>
    <property type="match status" value="1"/>
</dbReference>
<dbReference type="GO" id="GO:0032259">
    <property type="term" value="P:methylation"/>
    <property type="evidence" value="ECO:0007669"/>
    <property type="project" value="UniProtKB-KW"/>
</dbReference>
<proteinExistence type="predicted"/>
<dbReference type="AlphaFoldDB" id="A0A4R1K838"/>
<keyword evidence="2" id="KW-0808">Transferase</keyword>
<dbReference type="InterPro" id="IPR013216">
    <property type="entry name" value="Methyltransf_11"/>
</dbReference>
<dbReference type="RefSeq" id="WP_132873176.1">
    <property type="nucleotide sequence ID" value="NZ_JAJUHT010000007.1"/>
</dbReference>
<reference evidence="2 3" key="1">
    <citation type="submission" date="2019-03" db="EMBL/GenBank/DDBJ databases">
        <title>Genomic Encyclopedia of Type Strains, Phase IV (KMG-IV): sequencing the most valuable type-strain genomes for metagenomic binning, comparative biology and taxonomic classification.</title>
        <authorList>
            <person name="Goeker M."/>
        </authorList>
    </citation>
    <scope>NUCLEOTIDE SEQUENCE [LARGE SCALE GENOMIC DNA]</scope>
    <source>
        <strain evidence="2 3">DSM 24984</strain>
    </source>
</reference>
<dbReference type="GO" id="GO:0008757">
    <property type="term" value="F:S-adenosylmethionine-dependent methyltransferase activity"/>
    <property type="evidence" value="ECO:0007669"/>
    <property type="project" value="InterPro"/>
</dbReference>
<feature type="domain" description="Methyltransferase type 11" evidence="1">
    <location>
        <begin position="42"/>
        <end position="133"/>
    </location>
</feature>
<dbReference type="Proteomes" id="UP000294614">
    <property type="component" value="Unassembled WGS sequence"/>
</dbReference>
<evidence type="ECO:0000259" key="1">
    <source>
        <dbReference type="Pfam" id="PF08241"/>
    </source>
</evidence>
<dbReference type="Gene3D" id="3.40.50.150">
    <property type="entry name" value="Vaccinia Virus protein VP39"/>
    <property type="match status" value="1"/>
</dbReference>
<comment type="caution">
    <text evidence="2">The sequence shown here is derived from an EMBL/GenBank/DDBJ whole genome shotgun (WGS) entry which is preliminary data.</text>
</comment>
<dbReference type="EMBL" id="SMGG01000004">
    <property type="protein sequence ID" value="TCK60462.1"/>
    <property type="molecule type" value="Genomic_DNA"/>
</dbReference>
<dbReference type="InterPro" id="IPR029063">
    <property type="entry name" value="SAM-dependent_MTases_sf"/>
</dbReference>
<evidence type="ECO:0000313" key="3">
    <source>
        <dbReference type="Proteomes" id="UP000294614"/>
    </source>
</evidence>
<keyword evidence="3" id="KW-1185">Reference proteome</keyword>
<organism evidence="2 3">
    <name type="scientific">Seleniivibrio woodruffii</name>
    <dbReference type="NCBI Taxonomy" id="1078050"/>
    <lineage>
        <taxon>Bacteria</taxon>
        <taxon>Pseudomonadati</taxon>
        <taxon>Deferribacterota</taxon>
        <taxon>Deferribacteres</taxon>
        <taxon>Deferribacterales</taxon>
        <taxon>Geovibrionaceae</taxon>
        <taxon>Seleniivibrio</taxon>
    </lineage>
</organism>
<dbReference type="CDD" id="cd02440">
    <property type="entry name" value="AdoMet_MTases"/>
    <property type="match status" value="1"/>
</dbReference>
<keyword evidence="2" id="KW-0489">Methyltransferase</keyword>
<dbReference type="OrthoDB" id="9786194at2"/>
<dbReference type="SUPFAM" id="SSF53335">
    <property type="entry name" value="S-adenosyl-L-methionine-dependent methyltransferases"/>
    <property type="match status" value="1"/>
</dbReference>
<name>A0A4R1K838_9BACT</name>
<sequence>MKIHIKHAFCSSSGSYDSSCDIQRIVAEHLAGLTGEGHESILEIGTGTGIYTRLLNKKFCVPAVCVDIAENLLAKAALSCPENLYICGDGECLPVQGEYSLVTGSSALQWFQNPKESIPAMLKHLKKGGEFAFSVFVEGTFIEMSILNQMTGFGSVYSLPKEDEFSAIFESCGVSVNRSVNEYVLHFESVSEFLKKQKGTGATFSGKDKITSKASYKKFLELYPELFGEDGKIPVTYRILYITGKK</sequence>